<evidence type="ECO:0000313" key="2">
    <source>
        <dbReference type="WBParaSite" id="TCONS_00013651.p1"/>
    </source>
</evidence>
<reference evidence="2" key="1">
    <citation type="submission" date="2024-02" db="UniProtKB">
        <authorList>
            <consortium name="WormBaseParasite"/>
        </authorList>
    </citation>
    <scope>IDENTIFICATION</scope>
</reference>
<accession>A0AAF5DJS2</accession>
<name>A0AAF5DJS2_STRER</name>
<dbReference type="WBParaSite" id="TCONS_00013651.p1">
    <property type="protein sequence ID" value="TCONS_00013651.p1"/>
    <property type="gene ID" value="XLOC_008461"/>
</dbReference>
<sequence>MLPKVNFVINNIVNTTTQFCPNELLLGYRPLSMYDTSLREEDRIEVCLGDLKLNSKQEFAKLLATEMRDQQNHKLNKLRCDKSEEFSENEKVLVKNVFKKSKFDKEFLLGVVEKVLD</sequence>
<proteinExistence type="predicted"/>
<dbReference type="AlphaFoldDB" id="A0AAF5DJS2"/>
<protein>
    <submittedName>
        <fullName evidence="2">Uncharacterized protein</fullName>
    </submittedName>
</protein>
<organism evidence="1 2">
    <name type="scientific">Strongyloides stercoralis</name>
    <name type="common">Threadworm</name>
    <dbReference type="NCBI Taxonomy" id="6248"/>
    <lineage>
        <taxon>Eukaryota</taxon>
        <taxon>Metazoa</taxon>
        <taxon>Ecdysozoa</taxon>
        <taxon>Nematoda</taxon>
        <taxon>Chromadorea</taxon>
        <taxon>Rhabditida</taxon>
        <taxon>Tylenchina</taxon>
        <taxon>Panagrolaimomorpha</taxon>
        <taxon>Strongyloidoidea</taxon>
        <taxon>Strongyloididae</taxon>
        <taxon>Strongyloides</taxon>
    </lineage>
</organism>
<evidence type="ECO:0000313" key="1">
    <source>
        <dbReference type="Proteomes" id="UP000035681"/>
    </source>
</evidence>
<keyword evidence="1" id="KW-1185">Reference proteome</keyword>
<dbReference type="Proteomes" id="UP000035681">
    <property type="component" value="Unplaced"/>
</dbReference>